<comment type="similarity">
    <text evidence="2">Belongs to the methyltransferase superfamily. L-isoaspartyl/D-aspartyl protein methyltransferase family.</text>
</comment>
<comment type="subcellular location">
    <subcellularLocation>
        <location evidence="1">Cytoplasm</location>
    </subcellularLocation>
</comment>
<evidence type="ECO:0000256" key="4">
    <source>
        <dbReference type="ARBA" id="ARBA00013346"/>
    </source>
</evidence>
<protein>
    <recommendedName>
        <fullName evidence="4">Protein-L-isoaspartate O-methyltransferase</fullName>
        <ecNumber evidence="3">2.1.1.77</ecNumber>
    </recommendedName>
    <alternativeName>
        <fullName evidence="11">L-isoaspartyl protein carboxyl methyltransferase</fullName>
    </alternativeName>
    <alternativeName>
        <fullName evidence="9">Protein L-isoaspartyl methyltransferase</fullName>
    </alternativeName>
    <alternativeName>
        <fullName evidence="10">Protein-beta-aspartate methyltransferase</fullName>
    </alternativeName>
</protein>
<dbReference type="Proteomes" id="UP000034591">
    <property type="component" value="Unassembled WGS sequence"/>
</dbReference>
<evidence type="ECO:0000256" key="2">
    <source>
        <dbReference type="ARBA" id="ARBA00005369"/>
    </source>
</evidence>
<dbReference type="InterPro" id="IPR029063">
    <property type="entry name" value="SAM-dependent_MTases_sf"/>
</dbReference>
<dbReference type="CDD" id="cd02440">
    <property type="entry name" value="AdoMet_MTases"/>
    <property type="match status" value="1"/>
</dbReference>
<evidence type="ECO:0000256" key="11">
    <source>
        <dbReference type="ARBA" id="ARBA00031350"/>
    </source>
</evidence>
<dbReference type="EMBL" id="LBTI01000031">
    <property type="protein sequence ID" value="KKQ36960.1"/>
    <property type="molecule type" value="Genomic_DNA"/>
</dbReference>
<dbReference type="GO" id="GO:0004719">
    <property type="term" value="F:protein-L-isoaspartate (D-aspartate) O-methyltransferase activity"/>
    <property type="evidence" value="ECO:0007669"/>
    <property type="project" value="UniProtKB-EC"/>
</dbReference>
<comment type="caution">
    <text evidence="12">The sequence shown here is derived from an EMBL/GenBank/DDBJ whole genome shotgun (WGS) entry which is preliminary data.</text>
</comment>
<evidence type="ECO:0000256" key="1">
    <source>
        <dbReference type="ARBA" id="ARBA00004496"/>
    </source>
</evidence>
<name>A0A0G0HEI2_9BACT</name>
<evidence type="ECO:0000256" key="3">
    <source>
        <dbReference type="ARBA" id="ARBA00011890"/>
    </source>
</evidence>
<dbReference type="PANTHER" id="PTHR11579">
    <property type="entry name" value="PROTEIN-L-ISOASPARTATE O-METHYLTRANSFERASE"/>
    <property type="match status" value="1"/>
</dbReference>
<keyword evidence="8" id="KW-0949">S-adenosyl-L-methionine</keyword>
<dbReference type="SUPFAM" id="SSF53335">
    <property type="entry name" value="S-adenosyl-L-methionine-dependent methyltransferases"/>
    <property type="match status" value="1"/>
</dbReference>
<dbReference type="GO" id="GO:0005737">
    <property type="term" value="C:cytoplasm"/>
    <property type="evidence" value="ECO:0007669"/>
    <property type="project" value="UniProtKB-SubCell"/>
</dbReference>
<sequence length="140" mass="15773">MDDARQEMVEKIEKSYKLDSPLVLAAMLHVPRHEFVDVKYRDIAYDDAPVSVGYGQTMSQPYTVAVMSKLITEFPIPKSKILNKTQVTNSKIQKIAKRGKVLEIGTGSGYQAAVLSKLFKEVYTLEIIPELAEKANYCRC</sequence>
<gene>
    <name evidence="12" type="ORF">US53_C0031G0007</name>
</gene>
<evidence type="ECO:0000256" key="5">
    <source>
        <dbReference type="ARBA" id="ARBA00022490"/>
    </source>
</evidence>
<dbReference type="PATRIC" id="fig|1618545.3.peg.488"/>
<dbReference type="PANTHER" id="PTHR11579:SF0">
    <property type="entry name" value="PROTEIN-L-ISOASPARTATE(D-ASPARTATE) O-METHYLTRANSFERASE"/>
    <property type="match status" value="1"/>
</dbReference>
<reference evidence="12 13" key="1">
    <citation type="journal article" date="2015" name="Nature">
        <title>rRNA introns, odd ribosomes, and small enigmatic genomes across a large radiation of phyla.</title>
        <authorList>
            <person name="Brown C.T."/>
            <person name="Hug L.A."/>
            <person name="Thomas B.C."/>
            <person name="Sharon I."/>
            <person name="Castelle C.J."/>
            <person name="Singh A."/>
            <person name="Wilkins M.J."/>
            <person name="Williams K.H."/>
            <person name="Banfield J.F."/>
        </authorList>
    </citation>
    <scope>NUCLEOTIDE SEQUENCE [LARGE SCALE GENOMIC DNA]</scope>
</reference>
<evidence type="ECO:0000256" key="9">
    <source>
        <dbReference type="ARBA" id="ARBA00030757"/>
    </source>
</evidence>
<keyword evidence="5" id="KW-0963">Cytoplasm</keyword>
<evidence type="ECO:0000313" key="13">
    <source>
        <dbReference type="Proteomes" id="UP000034591"/>
    </source>
</evidence>
<accession>A0A0G0HEI2</accession>
<organism evidence="12 13">
    <name type="scientific">Candidatus Woesebacteria bacterium GW2011_GWA1_37_7</name>
    <dbReference type="NCBI Taxonomy" id="1618545"/>
    <lineage>
        <taxon>Bacteria</taxon>
        <taxon>Candidatus Woeseibacteriota</taxon>
    </lineage>
</organism>
<dbReference type="EC" id="2.1.1.77" evidence="3"/>
<proteinExistence type="inferred from homology"/>
<dbReference type="GO" id="GO:0032259">
    <property type="term" value="P:methylation"/>
    <property type="evidence" value="ECO:0007669"/>
    <property type="project" value="UniProtKB-KW"/>
</dbReference>
<evidence type="ECO:0000256" key="8">
    <source>
        <dbReference type="ARBA" id="ARBA00022691"/>
    </source>
</evidence>
<keyword evidence="7 12" id="KW-0808">Transferase</keyword>
<evidence type="ECO:0000313" key="12">
    <source>
        <dbReference type="EMBL" id="KKQ36960.1"/>
    </source>
</evidence>
<dbReference type="InterPro" id="IPR000682">
    <property type="entry name" value="PCMT"/>
</dbReference>
<dbReference type="STRING" id="1618545.US53_C0031G0007"/>
<evidence type="ECO:0000256" key="10">
    <source>
        <dbReference type="ARBA" id="ARBA00031323"/>
    </source>
</evidence>
<dbReference type="Gene3D" id="3.40.50.150">
    <property type="entry name" value="Vaccinia Virus protein VP39"/>
    <property type="match status" value="1"/>
</dbReference>
<keyword evidence="6 12" id="KW-0489">Methyltransferase</keyword>
<dbReference type="Pfam" id="PF01135">
    <property type="entry name" value="PCMT"/>
    <property type="match status" value="1"/>
</dbReference>
<evidence type="ECO:0000256" key="7">
    <source>
        <dbReference type="ARBA" id="ARBA00022679"/>
    </source>
</evidence>
<dbReference type="AlphaFoldDB" id="A0A0G0HEI2"/>
<evidence type="ECO:0000256" key="6">
    <source>
        <dbReference type="ARBA" id="ARBA00022603"/>
    </source>
</evidence>